<dbReference type="EMBL" id="VSSQ01075705">
    <property type="protein sequence ID" value="MPN26245.1"/>
    <property type="molecule type" value="Genomic_DNA"/>
</dbReference>
<accession>A0A645GHS9</accession>
<proteinExistence type="predicted"/>
<evidence type="ECO:0000313" key="2">
    <source>
        <dbReference type="EMBL" id="MPN26245.1"/>
    </source>
</evidence>
<feature type="compositionally biased region" description="Polar residues" evidence="1">
    <location>
        <begin position="17"/>
        <end position="26"/>
    </location>
</feature>
<feature type="region of interest" description="Disordered" evidence="1">
    <location>
        <begin position="1"/>
        <end position="26"/>
    </location>
</feature>
<protein>
    <submittedName>
        <fullName evidence="2">Uncharacterized protein</fullName>
    </submittedName>
</protein>
<reference evidence="2" key="1">
    <citation type="submission" date="2019-08" db="EMBL/GenBank/DDBJ databases">
        <authorList>
            <person name="Kucharzyk K."/>
            <person name="Murdoch R.W."/>
            <person name="Higgins S."/>
            <person name="Loffler F."/>
        </authorList>
    </citation>
    <scope>NUCLEOTIDE SEQUENCE</scope>
</reference>
<gene>
    <name evidence="2" type="ORF">SDC9_173669</name>
</gene>
<name>A0A645GHS9_9ZZZZ</name>
<sequence>MVVRGKNRRGHGGAEQPKNQEQQNNDIRTGIPIAVGIIERGFYPAVKFQCRLLCLRRVGVFIRQLVFNIVESLGVETSHLVGACDFRIVKGAENPAEGRLNWRYFFFINRGRHFFLISI</sequence>
<comment type="caution">
    <text evidence="2">The sequence shown here is derived from an EMBL/GenBank/DDBJ whole genome shotgun (WGS) entry which is preliminary data.</text>
</comment>
<organism evidence="2">
    <name type="scientific">bioreactor metagenome</name>
    <dbReference type="NCBI Taxonomy" id="1076179"/>
    <lineage>
        <taxon>unclassified sequences</taxon>
        <taxon>metagenomes</taxon>
        <taxon>ecological metagenomes</taxon>
    </lineage>
</organism>
<feature type="compositionally biased region" description="Basic residues" evidence="1">
    <location>
        <begin position="1"/>
        <end position="11"/>
    </location>
</feature>
<dbReference type="AlphaFoldDB" id="A0A645GHS9"/>
<evidence type="ECO:0000256" key="1">
    <source>
        <dbReference type="SAM" id="MobiDB-lite"/>
    </source>
</evidence>